<protein>
    <submittedName>
        <fullName evidence="2">Alpha/beta hydrolase</fullName>
    </submittedName>
</protein>
<keyword evidence="2" id="KW-0378">Hydrolase</keyword>
<dbReference type="EMBL" id="BMQL01000031">
    <property type="protein sequence ID" value="GGR23747.1"/>
    <property type="molecule type" value="Genomic_DNA"/>
</dbReference>
<reference evidence="2" key="1">
    <citation type="journal article" date="2014" name="Int. J. Syst. Evol. Microbiol.">
        <title>Complete genome sequence of Corynebacterium casei LMG S-19264T (=DSM 44701T), isolated from a smear-ripened cheese.</title>
        <authorList>
            <consortium name="US DOE Joint Genome Institute (JGI-PGF)"/>
            <person name="Walter F."/>
            <person name="Albersmeier A."/>
            <person name="Kalinowski J."/>
            <person name="Ruckert C."/>
        </authorList>
    </citation>
    <scope>NUCLEOTIDE SEQUENCE</scope>
    <source>
        <strain evidence="2">JCM 31311</strain>
    </source>
</reference>
<dbReference type="InterPro" id="IPR050228">
    <property type="entry name" value="Carboxylesterase_BioH"/>
</dbReference>
<comment type="caution">
    <text evidence="2">The sequence shown here is derived from an EMBL/GenBank/DDBJ whole genome shotgun (WGS) entry which is preliminary data.</text>
</comment>
<dbReference type="Pfam" id="PF12697">
    <property type="entry name" value="Abhydrolase_6"/>
    <property type="match status" value="1"/>
</dbReference>
<keyword evidence="3" id="KW-1185">Reference proteome</keyword>
<dbReference type="InterPro" id="IPR029058">
    <property type="entry name" value="AB_hydrolase_fold"/>
</dbReference>
<dbReference type="InterPro" id="IPR000073">
    <property type="entry name" value="AB_hydrolase_1"/>
</dbReference>
<accession>A0A918CIT1</accession>
<reference evidence="2" key="2">
    <citation type="submission" date="2020-09" db="EMBL/GenBank/DDBJ databases">
        <authorList>
            <person name="Sun Q."/>
            <person name="Ohkuma M."/>
        </authorList>
    </citation>
    <scope>NUCLEOTIDE SEQUENCE</scope>
    <source>
        <strain evidence="2">JCM 31311</strain>
    </source>
</reference>
<name>A0A918CIT1_9DEIO</name>
<dbReference type="GO" id="GO:0016787">
    <property type="term" value="F:hydrolase activity"/>
    <property type="evidence" value="ECO:0007669"/>
    <property type="project" value="UniProtKB-KW"/>
</dbReference>
<sequence length="246" mass="26695">MFSTIRGVRTHARRYGTGLHAPIVIVPGLGCASWMYRRLAHLLAASHTVWLYDPPGHGLSAGHLHNANHPDQLTEHLAQWVEATALQGTALLGHSLGAEVVIQLAARFPHLSGPLIACAPTGIPENPAIHLQVGHLLQDLPRERPGFWPWCVSAYVRAGPLRFYQLARSIRSQTVLPLLALVHVPVLILTGSEDRVVDAQTVSNLMGRFGHVTAVQVQGAPHALTDRNAAEICGRTQQFLSAVAQR</sequence>
<dbReference type="PANTHER" id="PTHR43194:SF5">
    <property type="entry name" value="PIMELOYL-[ACYL-CARRIER PROTEIN] METHYL ESTER ESTERASE"/>
    <property type="match status" value="1"/>
</dbReference>
<dbReference type="Gene3D" id="3.40.50.1820">
    <property type="entry name" value="alpha/beta hydrolase"/>
    <property type="match status" value="1"/>
</dbReference>
<evidence type="ECO:0000313" key="2">
    <source>
        <dbReference type="EMBL" id="GGR23747.1"/>
    </source>
</evidence>
<evidence type="ECO:0000313" key="3">
    <source>
        <dbReference type="Proteomes" id="UP000603865"/>
    </source>
</evidence>
<gene>
    <name evidence="2" type="ORF">GCM10008957_39530</name>
</gene>
<dbReference type="AlphaFoldDB" id="A0A918CIT1"/>
<dbReference type="PANTHER" id="PTHR43194">
    <property type="entry name" value="HYDROLASE ALPHA/BETA FOLD FAMILY"/>
    <property type="match status" value="1"/>
</dbReference>
<dbReference type="SUPFAM" id="SSF53474">
    <property type="entry name" value="alpha/beta-Hydrolases"/>
    <property type="match status" value="1"/>
</dbReference>
<organism evidence="2 3">
    <name type="scientific">Deinococcus ruber</name>
    <dbReference type="NCBI Taxonomy" id="1848197"/>
    <lineage>
        <taxon>Bacteria</taxon>
        <taxon>Thermotogati</taxon>
        <taxon>Deinococcota</taxon>
        <taxon>Deinococci</taxon>
        <taxon>Deinococcales</taxon>
        <taxon>Deinococcaceae</taxon>
        <taxon>Deinococcus</taxon>
    </lineage>
</organism>
<proteinExistence type="predicted"/>
<dbReference type="Proteomes" id="UP000603865">
    <property type="component" value="Unassembled WGS sequence"/>
</dbReference>
<evidence type="ECO:0000259" key="1">
    <source>
        <dbReference type="Pfam" id="PF12697"/>
    </source>
</evidence>
<feature type="domain" description="AB hydrolase-1" evidence="1">
    <location>
        <begin position="23"/>
        <end position="231"/>
    </location>
</feature>